<sequence>MSMMTPNQPFAPFAAGPLSAGFGGFLANQPPAPPPLFTLEEEEEEEEEISDMEKLRYKYEYEIKAAIDATPVLSEMAKIMTTPYNTTGAFGYGGAMPDYMAYGAYPLATPVTLGGRYPFDPTVSAAPANVFATGMVSSTSTSSPASIPTAGTPGLRSGFPNVHTAALPPSHHHQEYLEYTLGSMLPNII</sequence>
<reference evidence="2" key="1">
    <citation type="journal article" date="2020" name="Fungal Divers.">
        <title>Resolving the Mortierellaceae phylogeny through synthesis of multi-gene phylogenetics and phylogenomics.</title>
        <authorList>
            <person name="Vandepol N."/>
            <person name="Liber J."/>
            <person name="Desiro A."/>
            <person name="Na H."/>
            <person name="Kennedy M."/>
            <person name="Barry K."/>
            <person name="Grigoriev I.V."/>
            <person name="Miller A.N."/>
            <person name="O'Donnell K."/>
            <person name="Stajich J.E."/>
            <person name="Bonito G."/>
        </authorList>
    </citation>
    <scope>NUCLEOTIDE SEQUENCE</scope>
    <source>
        <strain evidence="2">MES-2147</strain>
    </source>
</reference>
<accession>A0A9P6IP76</accession>
<evidence type="ECO:0000313" key="3">
    <source>
        <dbReference type="Proteomes" id="UP000749646"/>
    </source>
</evidence>
<gene>
    <name evidence="2" type="ORF">BGZ65_002555</name>
</gene>
<comment type="caution">
    <text evidence="2">The sequence shown here is derived from an EMBL/GenBank/DDBJ whole genome shotgun (WGS) entry which is preliminary data.</text>
</comment>
<dbReference type="Proteomes" id="UP000749646">
    <property type="component" value="Unassembled WGS sequence"/>
</dbReference>
<dbReference type="EMBL" id="JAAAHW010009789">
    <property type="protein sequence ID" value="KAF9936319.1"/>
    <property type="molecule type" value="Genomic_DNA"/>
</dbReference>
<name>A0A9P6IP76_9FUNG</name>
<evidence type="ECO:0000313" key="2">
    <source>
        <dbReference type="EMBL" id="KAF9936319.1"/>
    </source>
</evidence>
<feature type="compositionally biased region" description="Acidic residues" evidence="1">
    <location>
        <begin position="39"/>
        <end position="49"/>
    </location>
</feature>
<dbReference type="OrthoDB" id="1095242at2759"/>
<keyword evidence="3" id="KW-1185">Reference proteome</keyword>
<dbReference type="AlphaFoldDB" id="A0A9P6IP76"/>
<feature type="region of interest" description="Disordered" evidence="1">
    <location>
        <begin position="28"/>
        <end position="49"/>
    </location>
</feature>
<organism evidence="2 3">
    <name type="scientific">Modicella reniformis</name>
    <dbReference type="NCBI Taxonomy" id="1440133"/>
    <lineage>
        <taxon>Eukaryota</taxon>
        <taxon>Fungi</taxon>
        <taxon>Fungi incertae sedis</taxon>
        <taxon>Mucoromycota</taxon>
        <taxon>Mortierellomycotina</taxon>
        <taxon>Mortierellomycetes</taxon>
        <taxon>Mortierellales</taxon>
        <taxon>Mortierellaceae</taxon>
        <taxon>Modicella</taxon>
    </lineage>
</organism>
<proteinExistence type="predicted"/>
<evidence type="ECO:0000256" key="1">
    <source>
        <dbReference type="SAM" id="MobiDB-lite"/>
    </source>
</evidence>
<protein>
    <submittedName>
        <fullName evidence="2">Uncharacterized protein</fullName>
    </submittedName>
</protein>